<dbReference type="Proteomes" id="UP000019109">
    <property type="component" value="Unassembled WGS sequence"/>
</dbReference>
<keyword evidence="2" id="KW-1185">Reference proteome</keyword>
<evidence type="ECO:0000313" key="1">
    <source>
        <dbReference type="EMBL" id="GAE89449.1"/>
    </source>
</evidence>
<sequence>MNGDASAPVEVKESLWDKAPFEYGKVITEKELEKYPNRYPASGDIYEVRSINLDCDTYKDIKKAKSSLRSSINKFGSKTKGVAEITSRTFIIVIPEGTLTDEVKAMLEELKSEAASGTPPINVVYKEGYGRQSNVGDGSEE</sequence>
<dbReference type="EMBL" id="BAVR01000038">
    <property type="protein sequence ID" value="GAE89449.1"/>
    <property type="molecule type" value="Genomic_DNA"/>
</dbReference>
<dbReference type="AlphaFoldDB" id="W4V9P2"/>
<gene>
    <name evidence="1" type="ORF">JCM21531_2978</name>
</gene>
<protein>
    <submittedName>
        <fullName evidence="1">Uncharacterized protein</fullName>
    </submittedName>
</protein>
<reference evidence="1" key="1">
    <citation type="journal article" date="2014" name="Genome Announc.">
        <title>Draft Genome Sequence of Clostridium straminisolvens Strain JCM 21531T, Isolated from a Cellulose-Degrading Bacterial Community.</title>
        <authorList>
            <person name="Yuki M."/>
            <person name="Oshima K."/>
            <person name="Suda W."/>
            <person name="Sakamoto M."/>
            <person name="Kitamura K."/>
            <person name="Iida T."/>
            <person name="Hattori M."/>
            <person name="Ohkuma M."/>
        </authorList>
    </citation>
    <scope>NUCLEOTIDE SEQUENCE [LARGE SCALE GENOMIC DNA]</scope>
    <source>
        <strain evidence="1">JCM 21531</strain>
    </source>
</reference>
<comment type="caution">
    <text evidence="1">The sequence shown here is derived from an EMBL/GenBank/DDBJ whole genome shotgun (WGS) entry which is preliminary data.</text>
</comment>
<evidence type="ECO:0000313" key="2">
    <source>
        <dbReference type="Proteomes" id="UP000019109"/>
    </source>
</evidence>
<accession>W4V9P2</accession>
<name>W4V9P2_9FIRM</name>
<organism evidence="1 2">
    <name type="scientific">Acetivibrio straminisolvens JCM 21531</name>
    <dbReference type="NCBI Taxonomy" id="1294263"/>
    <lineage>
        <taxon>Bacteria</taxon>
        <taxon>Bacillati</taxon>
        <taxon>Bacillota</taxon>
        <taxon>Clostridia</taxon>
        <taxon>Eubacteriales</taxon>
        <taxon>Oscillospiraceae</taxon>
        <taxon>Acetivibrio</taxon>
    </lineage>
</organism>
<proteinExistence type="predicted"/>